<evidence type="ECO:0000256" key="1">
    <source>
        <dbReference type="ARBA" id="ARBA00006964"/>
    </source>
</evidence>
<feature type="binding site" evidence="5">
    <location>
        <position position="335"/>
    </location>
    <ligand>
        <name>a divalent metal cation</name>
        <dbReference type="ChEBI" id="CHEBI:60240"/>
        <label>1</label>
    </ligand>
</feature>
<dbReference type="InterPro" id="IPR002678">
    <property type="entry name" value="DUF34/NIF3"/>
</dbReference>
<dbReference type="AlphaFoldDB" id="A0A2N5M9I5"/>
<feature type="binding site" evidence="5">
    <location>
        <position position="106"/>
    </location>
    <ligand>
        <name>a divalent metal cation</name>
        <dbReference type="ChEBI" id="CHEBI:60240"/>
        <label>1</label>
    </ligand>
</feature>
<comment type="caution">
    <text evidence="6">The sequence shown here is derived from an EMBL/GenBank/DDBJ whole genome shotgun (WGS) entry which is preliminary data.</text>
</comment>
<dbReference type="InterPro" id="IPR017221">
    <property type="entry name" value="DUF34/NIF3_bac"/>
</dbReference>
<name>A0A2N5M9I5_9BACI</name>
<dbReference type="EMBL" id="PGUY01000014">
    <property type="protein sequence ID" value="PLT30985.1"/>
    <property type="molecule type" value="Genomic_DNA"/>
</dbReference>
<feature type="binding site" evidence="5">
    <location>
        <position position="67"/>
    </location>
    <ligand>
        <name>a divalent metal cation</name>
        <dbReference type="ChEBI" id="CHEBI:60240"/>
        <label>1</label>
    </ligand>
</feature>
<dbReference type="InterPro" id="IPR036069">
    <property type="entry name" value="DUF34/NIF3_sf"/>
</dbReference>
<protein>
    <recommendedName>
        <fullName evidence="2 4">GTP cyclohydrolase 1 type 2 homolog</fullName>
    </recommendedName>
</protein>
<dbReference type="PANTHER" id="PTHR13799:SF14">
    <property type="entry name" value="GTP CYCLOHYDROLASE 1 TYPE 2 HOMOLOG"/>
    <property type="match status" value="1"/>
</dbReference>
<reference evidence="6 7" key="1">
    <citation type="submission" date="2017-11" db="EMBL/GenBank/DDBJ databases">
        <title>Comparitive Functional Genomics of Dry Heat Resistant strains isolated from the Viking Spacecraft.</title>
        <authorList>
            <person name="Seuylemezian A."/>
            <person name="Cooper K."/>
            <person name="Vaishampayan P."/>
        </authorList>
    </citation>
    <scope>NUCLEOTIDE SEQUENCE [LARGE SCALE GENOMIC DNA]</scope>
    <source>
        <strain evidence="6 7">V1-29</strain>
    </source>
</reference>
<dbReference type="RefSeq" id="WP_101640647.1">
    <property type="nucleotide sequence ID" value="NZ_PGUY01000014.1"/>
</dbReference>
<dbReference type="PANTHER" id="PTHR13799">
    <property type="entry name" value="NGG1 INTERACTING FACTOR 3"/>
    <property type="match status" value="1"/>
</dbReference>
<organism evidence="6 7">
    <name type="scientific">Peribacillus deserti</name>
    <dbReference type="NCBI Taxonomy" id="673318"/>
    <lineage>
        <taxon>Bacteria</taxon>
        <taxon>Bacillati</taxon>
        <taxon>Bacillota</taxon>
        <taxon>Bacilli</taxon>
        <taxon>Bacillales</taxon>
        <taxon>Bacillaceae</taxon>
        <taxon>Peribacillus</taxon>
    </lineage>
</organism>
<dbReference type="InterPro" id="IPR015867">
    <property type="entry name" value="N-reg_PII/ATP_PRibTrfase_C"/>
</dbReference>
<accession>A0A2N5M9I5</accession>
<comment type="similarity">
    <text evidence="1 4">Belongs to the GTP cyclohydrolase I type 2/NIF3 family.</text>
</comment>
<dbReference type="OrthoDB" id="9792792at2"/>
<dbReference type="Gene3D" id="3.40.1390.30">
    <property type="entry name" value="NIF3 (NGG1p interacting factor 3)-like"/>
    <property type="match status" value="1"/>
</dbReference>
<evidence type="ECO:0000256" key="2">
    <source>
        <dbReference type="ARBA" id="ARBA00022112"/>
    </source>
</evidence>
<dbReference type="Gene3D" id="3.30.70.120">
    <property type="match status" value="1"/>
</dbReference>
<evidence type="ECO:0000313" key="6">
    <source>
        <dbReference type="EMBL" id="PLT30985.1"/>
    </source>
</evidence>
<dbReference type="Pfam" id="PF01784">
    <property type="entry name" value="DUF34_NIF3"/>
    <property type="match status" value="1"/>
</dbReference>
<dbReference type="GO" id="GO:0046872">
    <property type="term" value="F:metal ion binding"/>
    <property type="evidence" value="ECO:0007669"/>
    <property type="project" value="UniProtKB-UniRule"/>
</dbReference>
<keyword evidence="3 4" id="KW-0479">Metal-binding</keyword>
<evidence type="ECO:0000256" key="3">
    <source>
        <dbReference type="ARBA" id="ARBA00022723"/>
    </source>
</evidence>
<sequence>MKQANGHEIIHLLEEFSPKAYAEEGDPIGLQLGKLNKPVSKVIIALDVTEEVVQEAIDAGSELIIAHHPPIFRPLKHLRTDLPQGALYEKIIKHDIAVYAAHTNLDVAKGGVNDLLANALKLQDIKVMSPTYEKKLKKLAVYCPVPHEKALLDALGQAGAGHIGNYSHCSFSSTGTGRFLPEAGTSPYIGTQGKLEAVEEVRIETVYPADIEKKVLQAMFRSHPYEEVAFDIYPLENQGEILGLGRVGKLESEMSFTEFADYVKKALDVEHVRIVGKPDAVIKKVAVLGGDGNKFIKAAKYSGADCFVTGDIYYHTAHDALMMGLNMLDPGHNIEKVMKKGVADVLSRLVEEKGYKTEFIASAIHTDPFTFL</sequence>
<proteinExistence type="inferred from homology"/>
<dbReference type="FunFam" id="3.30.70.120:FF:000006">
    <property type="entry name" value="GTP cyclohydrolase 1 type 2 homolog"/>
    <property type="match status" value="1"/>
</dbReference>
<keyword evidence="7" id="KW-1185">Reference proteome</keyword>
<gene>
    <name evidence="6" type="ORF">CUU66_05395</name>
</gene>
<dbReference type="NCBIfam" id="TIGR00486">
    <property type="entry name" value="YbgI_SA1388"/>
    <property type="match status" value="1"/>
</dbReference>
<evidence type="ECO:0000256" key="5">
    <source>
        <dbReference type="PIRSR" id="PIRSR602678-1"/>
    </source>
</evidence>
<evidence type="ECO:0000256" key="4">
    <source>
        <dbReference type="PIRNR" id="PIRNR037489"/>
    </source>
</evidence>
<dbReference type="SUPFAM" id="SSF102705">
    <property type="entry name" value="NIF3 (NGG1p interacting factor 3)-like"/>
    <property type="match status" value="1"/>
</dbReference>
<dbReference type="Proteomes" id="UP000234748">
    <property type="component" value="Unassembled WGS sequence"/>
</dbReference>
<dbReference type="GO" id="GO:0005737">
    <property type="term" value="C:cytoplasm"/>
    <property type="evidence" value="ECO:0007669"/>
    <property type="project" value="TreeGrafter"/>
</dbReference>
<feature type="binding site" evidence="5">
    <location>
        <position position="68"/>
    </location>
    <ligand>
        <name>a divalent metal cation</name>
        <dbReference type="ChEBI" id="CHEBI:60240"/>
        <label>1</label>
    </ligand>
</feature>
<dbReference type="PIRSF" id="PIRSF037489">
    <property type="entry name" value="UCP037489_NIF3_YqfO"/>
    <property type="match status" value="1"/>
</dbReference>
<evidence type="ECO:0000313" key="7">
    <source>
        <dbReference type="Proteomes" id="UP000234748"/>
    </source>
</evidence>
<feature type="binding site" evidence="5">
    <location>
        <position position="332"/>
    </location>
    <ligand>
        <name>a divalent metal cation</name>
        <dbReference type="ChEBI" id="CHEBI:60240"/>
        <label>1</label>
    </ligand>
</feature>
<dbReference type="FunFam" id="3.40.1390.30:FF:000001">
    <property type="entry name" value="GTP cyclohydrolase 1 type 2"/>
    <property type="match status" value="1"/>
</dbReference>